<evidence type="ECO:0000256" key="11">
    <source>
        <dbReference type="ARBA" id="ARBA00022825"/>
    </source>
</evidence>
<name>A0A2K9NCC0_9PROT</name>
<dbReference type="InterPro" id="IPR001940">
    <property type="entry name" value="Peptidase_S1C"/>
</dbReference>
<dbReference type="FunFam" id="2.40.10.120:FF:000007">
    <property type="entry name" value="Periplasmic serine endoprotease DegP-like"/>
    <property type="match status" value="1"/>
</dbReference>
<dbReference type="InterPro" id="IPR011782">
    <property type="entry name" value="Pept_S1C_Do"/>
</dbReference>
<protein>
    <recommendedName>
        <fullName evidence="5">Probable periplasmic serine endoprotease DegP-like</fullName>
        <ecNumber evidence="4">3.4.21.107</ecNumber>
    </recommendedName>
    <alternativeName>
        <fullName evidence="13">Protease Do</fullName>
    </alternativeName>
</protein>
<evidence type="ECO:0000256" key="6">
    <source>
        <dbReference type="ARBA" id="ARBA00022670"/>
    </source>
</evidence>
<dbReference type="CDD" id="cd10839">
    <property type="entry name" value="cpPDZ1_DegP-like"/>
    <property type="match status" value="1"/>
</dbReference>
<evidence type="ECO:0000313" key="17">
    <source>
        <dbReference type="EMBL" id="AUN30196.1"/>
    </source>
</evidence>
<evidence type="ECO:0000256" key="3">
    <source>
        <dbReference type="ARBA" id="ARBA00010541"/>
    </source>
</evidence>
<sequence>MLRKTGFHAIFLGCRCAPFGPACRCVPRGVGADDRPLEIDVIDAFRSRSACAPAGAAVREGRVAGLLSLLAVTAALIFTPPALAQRGAPDSFAPLAEKTLPSVVNISTSQTIQNKPGGRGAVPMPDFPPGSPMEEFFRDFLERQQQGQGAPRKAQSLGSGFIIDASGYIVTNNHVIEGADEITVIFQDADQTELKAKLIGTDKETDLALLKVEAKQKLTALKWGDSDVLKVGDWVVAIGNPFGLGGTVTAGIVSARARDIGAGRFDDFIQTDAAINQGNSGGPLVNLAGDVVGINSAIYSRTGGSVGIGFAIPSSMARTVIEEIRKAGKVRRGWLGVQIQSVTPEIAESMGLAHHKGALVGTVTEGSPAAEAGLKPGDVILTFDGKEVANNRTLPRMVAGTPVGTKVNVGISRKGTPVNVTVALAEFPEEPAAAEEEGAAEEQAPGKGAVQQQVDALGLTVSSISPDLRKQFELAEGTKGVVITKVNPNAPPQSRQLRPGDVVLEVSQQPVTTPAEVQDRVTKAKTAGQKAVLLLVERRGEQTFLALSLEGGQ</sequence>
<dbReference type="PROSITE" id="PS50106">
    <property type="entry name" value="PDZ"/>
    <property type="match status" value="2"/>
</dbReference>
<organism evidence="17 18">
    <name type="scientific">Niveispirillum cyanobacteriorum</name>
    <dbReference type="NCBI Taxonomy" id="1612173"/>
    <lineage>
        <taxon>Bacteria</taxon>
        <taxon>Pseudomonadati</taxon>
        <taxon>Pseudomonadota</taxon>
        <taxon>Alphaproteobacteria</taxon>
        <taxon>Rhodospirillales</taxon>
        <taxon>Azospirillaceae</taxon>
        <taxon>Niveispirillum</taxon>
    </lineage>
</organism>
<evidence type="ECO:0000313" key="18">
    <source>
        <dbReference type="Proteomes" id="UP000234752"/>
    </source>
</evidence>
<keyword evidence="9" id="KW-0574">Periplasm</keyword>
<dbReference type="Pfam" id="PF13365">
    <property type="entry name" value="Trypsin_2"/>
    <property type="match status" value="1"/>
</dbReference>
<evidence type="ECO:0000256" key="1">
    <source>
        <dbReference type="ARBA" id="ARBA00001772"/>
    </source>
</evidence>
<dbReference type="NCBIfam" id="TIGR02037">
    <property type="entry name" value="degP_htrA_DO"/>
    <property type="match status" value="1"/>
</dbReference>
<accession>A0A2K9NCC0</accession>
<dbReference type="OrthoDB" id="9758917at2"/>
<dbReference type="GO" id="GO:0006508">
    <property type="term" value="P:proteolysis"/>
    <property type="evidence" value="ECO:0007669"/>
    <property type="project" value="UniProtKB-KW"/>
</dbReference>
<dbReference type="InterPro" id="IPR001478">
    <property type="entry name" value="PDZ"/>
</dbReference>
<evidence type="ECO:0000256" key="14">
    <source>
        <dbReference type="PIRSR" id="PIRSR611782-1"/>
    </source>
</evidence>
<dbReference type="KEGG" id="ncb:C0V82_08085"/>
<dbReference type="PANTHER" id="PTHR22939:SF130">
    <property type="entry name" value="PERIPLASMIC SERINE ENDOPROTEASE DEGP-LIKE-RELATED"/>
    <property type="match status" value="1"/>
</dbReference>
<comment type="similarity">
    <text evidence="3">Belongs to the peptidase S1C family.</text>
</comment>
<dbReference type="EMBL" id="CP025611">
    <property type="protein sequence ID" value="AUN30196.1"/>
    <property type="molecule type" value="Genomic_DNA"/>
</dbReference>
<evidence type="ECO:0000256" key="2">
    <source>
        <dbReference type="ARBA" id="ARBA00004418"/>
    </source>
</evidence>
<feature type="binding site" evidence="15">
    <location>
        <position position="174"/>
    </location>
    <ligand>
        <name>substrate</name>
    </ligand>
</feature>
<feature type="domain" description="PDZ" evidence="16">
    <location>
        <begin position="457"/>
        <end position="539"/>
    </location>
</feature>
<keyword evidence="11" id="KW-0720">Serine protease</keyword>
<keyword evidence="10" id="KW-0378">Hydrolase</keyword>
<reference evidence="17 18" key="1">
    <citation type="submission" date="2017-12" db="EMBL/GenBank/DDBJ databases">
        <title>Genomes of bacteria within cyanobacterial aggregates.</title>
        <authorList>
            <person name="Cai H."/>
        </authorList>
    </citation>
    <scope>NUCLEOTIDE SEQUENCE [LARGE SCALE GENOMIC DNA]</scope>
    <source>
        <strain evidence="17 18">TH16</strain>
    </source>
</reference>
<dbReference type="Gene3D" id="2.30.42.10">
    <property type="match status" value="2"/>
</dbReference>
<dbReference type="PRINTS" id="PR00834">
    <property type="entry name" value="PROTEASES2C"/>
</dbReference>
<evidence type="ECO:0000256" key="5">
    <source>
        <dbReference type="ARBA" id="ARBA00013958"/>
    </source>
</evidence>
<dbReference type="SUPFAM" id="SSF50156">
    <property type="entry name" value="PDZ domain-like"/>
    <property type="match status" value="2"/>
</dbReference>
<keyword evidence="18" id="KW-1185">Reference proteome</keyword>
<evidence type="ECO:0000256" key="7">
    <source>
        <dbReference type="ARBA" id="ARBA00022729"/>
    </source>
</evidence>
<feature type="active site" description="Charge relay system" evidence="14">
    <location>
        <position position="206"/>
    </location>
</feature>
<evidence type="ECO:0000256" key="15">
    <source>
        <dbReference type="PIRSR" id="PIRSR611782-2"/>
    </source>
</evidence>
<dbReference type="GO" id="GO:0004252">
    <property type="term" value="F:serine-type endopeptidase activity"/>
    <property type="evidence" value="ECO:0007669"/>
    <property type="project" value="InterPro"/>
</dbReference>
<feature type="active site" description="Charge relay system" evidence="14">
    <location>
        <position position="174"/>
    </location>
</feature>
<evidence type="ECO:0000256" key="12">
    <source>
        <dbReference type="ARBA" id="ARBA00023016"/>
    </source>
</evidence>
<dbReference type="InterPro" id="IPR036034">
    <property type="entry name" value="PDZ_sf"/>
</dbReference>
<evidence type="ECO:0000256" key="10">
    <source>
        <dbReference type="ARBA" id="ARBA00022801"/>
    </source>
</evidence>
<feature type="binding site" evidence="15">
    <location>
        <position position="206"/>
    </location>
    <ligand>
        <name>substrate</name>
    </ligand>
</feature>
<gene>
    <name evidence="17" type="ORF">C0V82_08085</name>
</gene>
<dbReference type="EC" id="3.4.21.107" evidence="4"/>
<keyword evidence="8" id="KW-0677">Repeat</keyword>
<dbReference type="GO" id="GO:0042597">
    <property type="term" value="C:periplasmic space"/>
    <property type="evidence" value="ECO:0007669"/>
    <property type="project" value="UniProtKB-SubCell"/>
</dbReference>
<evidence type="ECO:0000256" key="8">
    <source>
        <dbReference type="ARBA" id="ARBA00022737"/>
    </source>
</evidence>
<dbReference type="Pfam" id="PF13180">
    <property type="entry name" value="PDZ_2"/>
    <property type="match status" value="2"/>
</dbReference>
<feature type="active site" description="Charge relay system" evidence="14">
    <location>
        <position position="280"/>
    </location>
</feature>
<keyword evidence="12" id="KW-0346">Stress response</keyword>
<dbReference type="PANTHER" id="PTHR22939">
    <property type="entry name" value="SERINE PROTEASE FAMILY S1C HTRA-RELATED"/>
    <property type="match status" value="1"/>
</dbReference>
<evidence type="ECO:0000256" key="9">
    <source>
        <dbReference type="ARBA" id="ARBA00022764"/>
    </source>
</evidence>
<dbReference type="Gene3D" id="2.40.10.120">
    <property type="match status" value="1"/>
</dbReference>
<evidence type="ECO:0000256" key="4">
    <source>
        <dbReference type="ARBA" id="ARBA00013035"/>
    </source>
</evidence>
<comment type="subcellular location">
    <subcellularLocation>
        <location evidence="2">Periplasm</location>
    </subcellularLocation>
</comment>
<dbReference type="SMART" id="SM00228">
    <property type="entry name" value="PDZ"/>
    <property type="match status" value="2"/>
</dbReference>
<dbReference type="Proteomes" id="UP000234752">
    <property type="component" value="Chromosome eg_1"/>
</dbReference>
<evidence type="ECO:0000256" key="13">
    <source>
        <dbReference type="ARBA" id="ARBA00032850"/>
    </source>
</evidence>
<comment type="catalytic activity">
    <reaction evidence="1">
        <text>Acts on substrates that are at least partially unfolded. The cleavage site P1 residue is normally between a pair of hydrophobic residues, such as Val-|-Val.</text>
        <dbReference type="EC" id="3.4.21.107"/>
    </reaction>
</comment>
<proteinExistence type="inferred from homology"/>
<dbReference type="SUPFAM" id="SSF50494">
    <property type="entry name" value="Trypsin-like serine proteases"/>
    <property type="match status" value="1"/>
</dbReference>
<feature type="binding site" evidence="15">
    <location>
        <begin position="278"/>
        <end position="280"/>
    </location>
    <ligand>
        <name>substrate</name>
    </ligand>
</feature>
<feature type="domain" description="PDZ" evidence="16">
    <location>
        <begin position="329"/>
        <end position="390"/>
    </location>
</feature>
<dbReference type="AlphaFoldDB" id="A0A2K9NCC0"/>
<keyword evidence="6 17" id="KW-0645">Protease</keyword>
<dbReference type="InterPro" id="IPR009003">
    <property type="entry name" value="Peptidase_S1_PA"/>
</dbReference>
<evidence type="ECO:0000259" key="16">
    <source>
        <dbReference type="PROSITE" id="PS50106"/>
    </source>
</evidence>
<keyword evidence="7" id="KW-0732">Signal</keyword>